<evidence type="ECO:0000256" key="5">
    <source>
        <dbReference type="ARBA" id="ARBA00012039"/>
    </source>
</evidence>
<dbReference type="PROSITE" id="PS00854">
    <property type="entry name" value="PROTEASOME_BETA_1"/>
    <property type="match status" value="1"/>
</dbReference>
<dbReference type="InterPro" id="IPR050941">
    <property type="entry name" value="CCN"/>
</dbReference>
<evidence type="ECO:0000256" key="15">
    <source>
        <dbReference type="PIRSR" id="PIRSR600243-1"/>
    </source>
</evidence>
<dbReference type="InterPro" id="IPR001007">
    <property type="entry name" value="VWF_dom"/>
</dbReference>
<sequence>MEECSLQPGYMGEEVKTGTTIIAIAFAGGVVLGSDSRVSAGDSVVNRVMNKLSKLHDKIYCALSGSAADAQTIAEIVNYQLDVHSIEIEDDPLVRSAATLVKNISYKYKEELSAHLIVAGWDRRGGGQVYVTLDGLLSQQPFAIGGSGSSYIYGFVDAEYRKGMTRKECQKFVVNEKTIEKADQIILLDQQVILEQDSHQDLMKKQVHASCPAVCECPAMPPVCPAGVSLVFDGCGCCKVCAAQLNQDCSTRMPCDYHKGLECNYGNDVILGKGICRAKLEGRSCEYNGRMYQNGESFRLGCKHQCTCIDGALGCAPLCTTNLPLSSPSCPYPRLVRVPGQCCFSVDCHKGEIAPLMPPRKTNQQAIDKSENRLGNELWERRNGWEDEHGYKQIPNPWVNVQNRCVIQTTDWSLCSSSCGMGLSSRITNDNAQCKLEKETRLCNIRPCSPLAALPKKGKKCTRMQKSPKPVQLSYGGCRSVQVYQLKYCGVCTDGRCCVPRRTQTTSVPFQCPGGGRFYKAVMFIQSCKCGQECGHLNEAAMPPQKWLYGDTHKFID</sequence>
<comment type="catalytic activity">
    <reaction evidence="1">
        <text>Cleavage of peptide bonds with very broad specificity.</text>
        <dbReference type="EC" id="3.4.25.1"/>
    </reaction>
</comment>
<dbReference type="Proteomes" id="UP000319801">
    <property type="component" value="Unassembled WGS sequence"/>
</dbReference>
<evidence type="ECO:0000256" key="12">
    <source>
        <dbReference type="ARBA" id="ARBA00022942"/>
    </source>
</evidence>
<keyword evidence="13" id="KW-1015">Disulfide bond</keyword>
<dbReference type="SMART" id="SM00121">
    <property type="entry name" value="IB"/>
    <property type="match status" value="1"/>
</dbReference>
<dbReference type="PRINTS" id="PR00141">
    <property type="entry name" value="PROTEASOME"/>
</dbReference>
<dbReference type="InterPro" id="IPR006207">
    <property type="entry name" value="Cys_knot_C"/>
</dbReference>
<keyword evidence="6" id="KW-0963">Cytoplasm</keyword>
<dbReference type="PROSITE" id="PS00222">
    <property type="entry name" value="IGFBP_N_1"/>
    <property type="match status" value="1"/>
</dbReference>
<dbReference type="Pfam" id="PF00007">
    <property type="entry name" value="Cys_knot"/>
    <property type="match status" value="1"/>
</dbReference>
<dbReference type="PANTHER" id="PTHR11348:SF20">
    <property type="entry name" value="PROTEIN CYR61"/>
    <property type="match status" value="1"/>
</dbReference>
<dbReference type="InterPro" id="IPR000884">
    <property type="entry name" value="TSP1_rpt"/>
</dbReference>
<proteinExistence type="inferred from homology"/>
<dbReference type="InterPro" id="IPR009030">
    <property type="entry name" value="Growth_fac_rcpt_cys_sf"/>
</dbReference>
<feature type="domain" description="CTCK" evidence="17">
    <location>
        <begin position="461"/>
        <end position="535"/>
    </location>
</feature>
<dbReference type="EMBL" id="VCAZ01000004">
    <property type="protein sequence ID" value="TSK17942.1"/>
    <property type="molecule type" value="Genomic_DNA"/>
</dbReference>
<gene>
    <name evidence="20" type="ORF">Baya_1322</name>
</gene>
<dbReference type="Gene3D" id="2.20.100.10">
    <property type="entry name" value="Thrombospondin type-1 (TSP1) repeat"/>
    <property type="match status" value="1"/>
</dbReference>
<dbReference type="GO" id="GO:0051240">
    <property type="term" value="P:positive regulation of multicellular organismal process"/>
    <property type="evidence" value="ECO:0007669"/>
    <property type="project" value="UniProtKB-ARBA"/>
</dbReference>
<feature type="domain" description="IGFBP N-terminal" evidence="19">
    <location>
        <begin position="207"/>
        <end position="279"/>
    </location>
</feature>
<dbReference type="CDD" id="cd03762">
    <property type="entry name" value="proteasome_beta_type_6"/>
    <property type="match status" value="1"/>
</dbReference>
<dbReference type="GO" id="GO:0005839">
    <property type="term" value="C:proteasome core complex"/>
    <property type="evidence" value="ECO:0007669"/>
    <property type="project" value="InterPro"/>
</dbReference>
<dbReference type="InterPro" id="IPR006208">
    <property type="entry name" value="Glyco_hormone_CN"/>
</dbReference>
<dbReference type="InterPro" id="IPR036383">
    <property type="entry name" value="TSP1_rpt_sf"/>
</dbReference>
<evidence type="ECO:0000256" key="6">
    <source>
        <dbReference type="ARBA" id="ARBA00022490"/>
    </source>
</evidence>
<keyword evidence="12" id="KW-0647">Proteasome</keyword>
<dbReference type="InterPro" id="IPR017891">
    <property type="entry name" value="Insulin_GF-bd_Cys-rich_CS"/>
</dbReference>
<dbReference type="SUPFAM" id="SSF56235">
    <property type="entry name" value="N-terminal nucleophile aminohydrolases (Ntn hydrolases)"/>
    <property type="match status" value="1"/>
</dbReference>
<evidence type="ECO:0000256" key="7">
    <source>
        <dbReference type="ARBA" id="ARBA00022525"/>
    </source>
</evidence>
<evidence type="ECO:0000256" key="3">
    <source>
        <dbReference type="ARBA" id="ARBA00004613"/>
    </source>
</evidence>
<dbReference type="Pfam" id="PF00093">
    <property type="entry name" value="VWC"/>
    <property type="match status" value="1"/>
</dbReference>
<dbReference type="FunFam" id="2.10.70.10:FF:000015">
    <property type="entry name" value="CYR61 isoform 1"/>
    <property type="match status" value="1"/>
</dbReference>
<evidence type="ECO:0000256" key="9">
    <source>
        <dbReference type="ARBA" id="ARBA00022698"/>
    </source>
</evidence>
<dbReference type="InterPro" id="IPR043973">
    <property type="entry name" value="TSP1_CCN"/>
</dbReference>
<protein>
    <recommendedName>
        <fullName evidence="5">proteasome endopeptidase complex</fullName>
        <ecNumber evidence="5">3.4.25.1</ecNumber>
    </recommendedName>
</protein>
<accession>A0A556TKS3</accession>
<keyword evidence="8" id="KW-0645">Protease</keyword>
<dbReference type="PROSITE" id="PS01185">
    <property type="entry name" value="CTCK_1"/>
    <property type="match status" value="1"/>
</dbReference>
<evidence type="ECO:0000256" key="16">
    <source>
        <dbReference type="PROSITE-ProRule" id="PRU00039"/>
    </source>
</evidence>
<dbReference type="GO" id="GO:0005634">
    <property type="term" value="C:nucleus"/>
    <property type="evidence" value="ECO:0007669"/>
    <property type="project" value="UniProtKB-SubCell"/>
</dbReference>
<dbReference type="PROSITE" id="PS51476">
    <property type="entry name" value="PROTEASOME_BETA_2"/>
    <property type="match status" value="1"/>
</dbReference>
<dbReference type="InterPro" id="IPR001353">
    <property type="entry name" value="Proteasome_sua/b"/>
</dbReference>
<keyword evidence="11" id="KW-0378">Hydrolase</keyword>
<dbReference type="GO" id="GO:0045597">
    <property type="term" value="P:positive regulation of cell differentiation"/>
    <property type="evidence" value="ECO:0007669"/>
    <property type="project" value="TreeGrafter"/>
</dbReference>
<dbReference type="GO" id="GO:0051603">
    <property type="term" value="P:proteolysis involved in protein catabolic process"/>
    <property type="evidence" value="ECO:0007669"/>
    <property type="project" value="InterPro"/>
</dbReference>
<dbReference type="Pfam" id="PF19035">
    <property type="entry name" value="TSP1_CCN"/>
    <property type="match status" value="1"/>
</dbReference>
<dbReference type="SUPFAM" id="SSF82895">
    <property type="entry name" value="TSP-1 type 1 repeat"/>
    <property type="match status" value="1"/>
</dbReference>
<evidence type="ECO:0000259" key="18">
    <source>
        <dbReference type="PROSITE" id="PS50184"/>
    </source>
</evidence>
<keyword evidence="10" id="KW-0732">Signal</keyword>
<dbReference type="Gene3D" id="3.60.20.10">
    <property type="entry name" value="Glutamine Phosphoribosylpyrophosphate, subunit 1, domain 1"/>
    <property type="match status" value="1"/>
</dbReference>
<comment type="caution">
    <text evidence="20">The sequence shown here is derived from an EMBL/GenBank/DDBJ whole genome shotgun (WGS) entry which is preliminary data.</text>
</comment>
<evidence type="ECO:0000313" key="20">
    <source>
        <dbReference type="EMBL" id="TSK17942.1"/>
    </source>
</evidence>
<dbReference type="InterPro" id="IPR023333">
    <property type="entry name" value="Proteasome_suB-type"/>
</dbReference>
<evidence type="ECO:0000256" key="13">
    <source>
        <dbReference type="ARBA" id="ARBA00023157"/>
    </source>
</evidence>
<dbReference type="GO" id="GO:0008201">
    <property type="term" value="F:heparin binding"/>
    <property type="evidence" value="ECO:0007669"/>
    <property type="project" value="TreeGrafter"/>
</dbReference>
<dbReference type="GO" id="GO:0007155">
    <property type="term" value="P:cell adhesion"/>
    <property type="evidence" value="ECO:0007669"/>
    <property type="project" value="TreeGrafter"/>
</dbReference>
<dbReference type="PROSITE" id="PS51323">
    <property type="entry name" value="IGFBP_N_2"/>
    <property type="match status" value="1"/>
</dbReference>
<reference evidence="20 21" key="1">
    <citation type="journal article" date="2019" name="Genome Biol. Evol.">
        <title>Whole-Genome Sequencing of the Giant Devil Catfish, Bagarius yarrelli.</title>
        <authorList>
            <person name="Jiang W."/>
            <person name="Lv Y."/>
            <person name="Cheng L."/>
            <person name="Yang K."/>
            <person name="Chao B."/>
            <person name="Wang X."/>
            <person name="Li Y."/>
            <person name="Pan X."/>
            <person name="You X."/>
            <person name="Zhang Y."/>
            <person name="Yang J."/>
            <person name="Li J."/>
            <person name="Zhang X."/>
            <person name="Liu S."/>
            <person name="Sun C."/>
            <person name="Yang J."/>
            <person name="Shi Q."/>
        </authorList>
    </citation>
    <scope>NUCLEOTIDE SEQUENCE [LARGE SCALE GENOMIC DNA]</scope>
    <source>
        <strain evidence="20">JWS20170419001</strain>
        <tissue evidence="20">Muscle</tissue>
    </source>
</reference>
<comment type="similarity">
    <text evidence="4">Belongs to the CCN family.</text>
</comment>
<dbReference type="InterPro" id="IPR000867">
    <property type="entry name" value="IGFBP-like"/>
</dbReference>
<evidence type="ECO:0000256" key="1">
    <source>
        <dbReference type="ARBA" id="ARBA00001198"/>
    </source>
</evidence>
<dbReference type="GO" id="GO:0007165">
    <property type="term" value="P:signal transduction"/>
    <property type="evidence" value="ECO:0007669"/>
    <property type="project" value="InterPro"/>
</dbReference>
<feature type="active site" description="Nucleophile" evidence="15">
    <location>
        <position position="19"/>
    </location>
</feature>
<dbReference type="SMART" id="SM00209">
    <property type="entry name" value="TSP1"/>
    <property type="match status" value="1"/>
</dbReference>
<dbReference type="AlphaFoldDB" id="A0A556TKS3"/>
<dbReference type="PROSITE" id="PS50184">
    <property type="entry name" value="VWFC_2"/>
    <property type="match status" value="1"/>
</dbReference>
<keyword evidence="21" id="KW-1185">Reference proteome</keyword>
<evidence type="ECO:0000256" key="8">
    <source>
        <dbReference type="ARBA" id="ARBA00022670"/>
    </source>
</evidence>
<evidence type="ECO:0000313" key="21">
    <source>
        <dbReference type="Proteomes" id="UP000319801"/>
    </source>
</evidence>
<name>A0A556TKS3_BAGYA</name>
<evidence type="ECO:0000256" key="11">
    <source>
        <dbReference type="ARBA" id="ARBA00022801"/>
    </source>
</evidence>
<evidence type="ECO:0000259" key="17">
    <source>
        <dbReference type="PROSITE" id="PS01225"/>
    </source>
</evidence>
<dbReference type="SMART" id="SM00041">
    <property type="entry name" value="CT"/>
    <property type="match status" value="1"/>
</dbReference>
<keyword evidence="9" id="KW-0888">Threonine protease</keyword>
<dbReference type="PROSITE" id="PS50092">
    <property type="entry name" value="TSP1"/>
    <property type="match status" value="1"/>
</dbReference>
<dbReference type="InterPro" id="IPR029055">
    <property type="entry name" value="Ntn_hydrolases_N"/>
</dbReference>
<evidence type="ECO:0000256" key="14">
    <source>
        <dbReference type="ARBA" id="ARBA00025456"/>
    </source>
</evidence>
<dbReference type="Pfam" id="PF00227">
    <property type="entry name" value="Proteasome"/>
    <property type="match status" value="1"/>
</dbReference>
<comment type="subcellular location">
    <subcellularLocation>
        <location evidence="2">Nucleus</location>
    </subcellularLocation>
    <subcellularLocation>
        <location evidence="3">Secreted</location>
    </subcellularLocation>
</comment>
<keyword evidence="7" id="KW-0964">Secreted</keyword>
<dbReference type="GO" id="GO:0031012">
    <property type="term" value="C:extracellular matrix"/>
    <property type="evidence" value="ECO:0007669"/>
    <property type="project" value="TreeGrafter"/>
</dbReference>
<evidence type="ECO:0000256" key="4">
    <source>
        <dbReference type="ARBA" id="ARBA00008125"/>
    </source>
</evidence>
<dbReference type="GO" id="GO:0004298">
    <property type="term" value="F:threonine-type endopeptidase activity"/>
    <property type="evidence" value="ECO:0007669"/>
    <property type="project" value="UniProtKB-KW"/>
</dbReference>
<dbReference type="SMART" id="SM00214">
    <property type="entry name" value="VWC"/>
    <property type="match status" value="1"/>
</dbReference>
<dbReference type="GO" id="GO:0005178">
    <property type="term" value="F:integrin binding"/>
    <property type="evidence" value="ECO:0007669"/>
    <property type="project" value="TreeGrafter"/>
</dbReference>
<comment type="caution">
    <text evidence="16">Lacks conserved residue(s) required for the propagation of feature annotation.</text>
</comment>
<dbReference type="GO" id="GO:0030335">
    <property type="term" value="P:positive regulation of cell migration"/>
    <property type="evidence" value="ECO:0007669"/>
    <property type="project" value="TreeGrafter"/>
</dbReference>
<dbReference type="Pfam" id="PF00219">
    <property type="entry name" value="IGFBP"/>
    <property type="match status" value="1"/>
</dbReference>
<evidence type="ECO:0000256" key="10">
    <source>
        <dbReference type="ARBA" id="ARBA00022729"/>
    </source>
</evidence>
<organism evidence="20 21">
    <name type="scientific">Bagarius yarrelli</name>
    <name type="common">Goonch</name>
    <name type="synonym">Bagrus yarrelli</name>
    <dbReference type="NCBI Taxonomy" id="175774"/>
    <lineage>
        <taxon>Eukaryota</taxon>
        <taxon>Metazoa</taxon>
        <taxon>Chordata</taxon>
        <taxon>Craniata</taxon>
        <taxon>Vertebrata</taxon>
        <taxon>Euteleostomi</taxon>
        <taxon>Actinopterygii</taxon>
        <taxon>Neopterygii</taxon>
        <taxon>Teleostei</taxon>
        <taxon>Ostariophysi</taxon>
        <taxon>Siluriformes</taxon>
        <taxon>Sisoridae</taxon>
        <taxon>Sisorinae</taxon>
        <taxon>Bagarius</taxon>
    </lineage>
</organism>
<dbReference type="PROSITE" id="PS01225">
    <property type="entry name" value="CTCK_2"/>
    <property type="match status" value="1"/>
</dbReference>
<dbReference type="GO" id="GO:0005615">
    <property type="term" value="C:extracellular space"/>
    <property type="evidence" value="ECO:0007669"/>
    <property type="project" value="TreeGrafter"/>
</dbReference>
<comment type="function">
    <text evidence="14">The proteasome is a multicatalytic proteinase complex which is characterized by its ability to cleave peptides with Arg, Phe, Tyr, Leu, and Glu adjacent to the leaving group at neutral or slightly basic pH. The proteasome has an ATP-dependent proteolytic activity. This subunit is involved in antigen processing to generate class I binding peptides.</text>
</comment>
<dbReference type="InterPro" id="IPR000243">
    <property type="entry name" value="Pept_T1A_subB"/>
</dbReference>
<dbReference type="SUPFAM" id="SSF57184">
    <property type="entry name" value="Growth factor receptor domain"/>
    <property type="match status" value="1"/>
</dbReference>
<evidence type="ECO:0000259" key="19">
    <source>
        <dbReference type="PROSITE" id="PS51323"/>
    </source>
</evidence>
<dbReference type="OrthoDB" id="365605at2759"/>
<dbReference type="EC" id="3.4.25.1" evidence="5"/>
<feature type="domain" description="VWFC" evidence="18">
    <location>
        <begin position="283"/>
        <end position="349"/>
    </location>
</feature>
<dbReference type="Gene3D" id="2.10.70.10">
    <property type="entry name" value="Complement Module, domain 1"/>
    <property type="match status" value="1"/>
</dbReference>
<evidence type="ECO:0000256" key="2">
    <source>
        <dbReference type="ARBA" id="ARBA00004123"/>
    </source>
</evidence>
<dbReference type="PANTHER" id="PTHR11348">
    <property type="entry name" value="CONNECTIVE TISSUE GROWTH FACTOR-RELATED"/>
    <property type="match status" value="1"/>
</dbReference>
<dbReference type="InterPro" id="IPR016050">
    <property type="entry name" value="Proteasome_bsu_CS"/>
</dbReference>